<evidence type="ECO:0008006" key="3">
    <source>
        <dbReference type="Google" id="ProtNLM"/>
    </source>
</evidence>
<keyword evidence="2" id="KW-1185">Reference proteome</keyword>
<dbReference type="EMBL" id="ARZX01000014">
    <property type="protein sequence ID" value="EWH13080.1"/>
    <property type="molecule type" value="Genomic_DNA"/>
</dbReference>
<dbReference type="Proteomes" id="UP000019275">
    <property type="component" value="Unassembled WGS sequence"/>
</dbReference>
<gene>
    <name evidence="1" type="ORF">KLA_11065</name>
</gene>
<proteinExistence type="predicted"/>
<sequence>MKNFVPIAILIFIGTISCSNELELNGNWINTYYSNENGQIQNLDLESRILLNIKNNKIRIIEFPTNQDQFVQLDTVLDLQPKTQKLIFKDQIGQIEGQFIFAKDSIIFNNFKSSKSYSVFKKIPKQFKDVSWNPVGKSYRYNGNKSIMNADFVNDTMMIHYDGNNEKISKNEWSIESFENLKFLLFSNNLYSIPIKIDSAINEKVYLSTYDDKIQNYVFVEQAKTKLDKLIGKWQVIKQNDLKKPTPIIDPFWRNYIEHITVSKDSIKITSIGQNSTSKWELSGSGGLIFLYGKKFRTFRIVRLTEQEMELEIGGENWDGQMHSIYQRK</sequence>
<evidence type="ECO:0000313" key="1">
    <source>
        <dbReference type="EMBL" id="EWH13080.1"/>
    </source>
</evidence>
<name>A0ABN0RMI1_9FLAO</name>
<dbReference type="PROSITE" id="PS51257">
    <property type="entry name" value="PROKAR_LIPOPROTEIN"/>
    <property type="match status" value="1"/>
</dbReference>
<evidence type="ECO:0000313" key="2">
    <source>
        <dbReference type="Proteomes" id="UP000019275"/>
    </source>
</evidence>
<dbReference type="RefSeq" id="WP_034645840.1">
    <property type="nucleotide sequence ID" value="NZ_ARZX01000014.1"/>
</dbReference>
<comment type="caution">
    <text evidence="1">The sequence shown here is derived from an EMBL/GenBank/DDBJ whole genome shotgun (WGS) entry which is preliminary data.</text>
</comment>
<protein>
    <recommendedName>
        <fullName evidence="3">Lipocalin-like domain-containing protein</fullName>
    </recommendedName>
</protein>
<organism evidence="1 2">
    <name type="scientific">Cellulophaga geojensis KL-A</name>
    <dbReference type="NCBI Taxonomy" id="1328323"/>
    <lineage>
        <taxon>Bacteria</taxon>
        <taxon>Pseudomonadati</taxon>
        <taxon>Bacteroidota</taxon>
        <taxon>Flavobacteriia</taxon>
        <taxon>Flavobacteriales</taxon>
        <taxon>Flavobacteriaceae</taxon>
        <taxon>Cellulophaga</taxon>
    </lineage>
</organism>
<reference evidence="1 2" key="1">
    <citation type="journal article" date="2014" name="Genome Announc.">
        <title>Draft Genome Sequence of the Carrageenan-Degrading Bacterium Cellulophaga sp. Strain KL-A, Isolated from Decaying Marine Algae.</title>
        <authorList>
            <person name="Shan D."/>
            <person name="Ying J."/>
            <person name="Li X."/>
            <person name="Gao Z."/>
            <person name="Wei G."/>
            <person name="Shao Z."/>
        </authorList>
    </citation>
    <scope>NUCLEOTIDE SEQUENCE [LARGE SCALE GENOMIC DNA]</scope>
    <source>
        <strain evidence="1 2">KL-A</strain>
    </source>
</reference>
<accession>A0ABN0RMI1</accession>